<evidence type="ECO:0000313" key="2">
    <source>
        <dbReference type="EMBL" id="KAJ8712387.1"/>
    </source>
</evidence>
<organism evidence="2 3">
    <name type="scientific">Mythimna separata</name>
    <name type="common">Oriental armyworm</name>
    <name type="synonym">Pseudaletia separata</name>
    <dbReference type="NCBI Taxonomy" id="271217"/>
    <lineage>
        <taxon>Eukaryota</taxon>
        <taxon>Metazoa</taxon>
        <taxon>Ecdysozoa</taxon>
        <taxon>Arthropoda</taxon>
        <taxon>Hexapoda</taxon>
        <taxon>Insecta</taxon>
        <taxon>Pterygota</taxon>
        <taxon>Neoptera</taxon>
        <taxon>Endopterygota</taxon>
        <taxon>Lepidoptera</taxon>
        <taxon>Glossata</taxon>
        <taxon>Ditrysia</taxon>
        <taxon>Noctuoidea</taxon>
        <taxon>Noctuidae</taxon>
        <taxon>Noctuinae</taxon>
        <taxon>Hadenini</taxon>
        <taxon>Mythimna</taxon>
    </lineage>
</organism>
<dbReference type="SUPFAM" id="SSF82185">
    <property type="entry name" value="Histone H3 K4-specific methyltransferase SET7/9 N-terminal domain"/>
    <property type="match status" value="2"/>
</dbReference>
<dbReference type="Proteomes" id="UP001231518">
    <property type="component" value="Chromosome 17"/>
</dbReference>
<dbReference type="PANTHER" id="PTHR46917:SF1">
    <property type="entry name" value="MORN REPEAT-CONTAINING PROTEIN 2"/>
    <property type="match status" value="1"/>
</dbReference>
<feature type="compositionally biased region" description="Polar residues" evidence="1">
    <location>
        <begin position="7"/>
        <end position="22"/>
    </location>
</feature>
<evidence type="ECO:0000313" key="3">
    <source>
        <dbReference type="Proteomes" id="UP001231518"/>
    </source>
</evidence>
<accession>A0AAD8DPS2</accession>
<dbReference type="InterPro" id="IPR052849">
    <property type="entry name" value="MORN_repeat_protein"/>
</dbReference>
<evidence type="ECO:0000256" key="1">
    <source>
        <dbReference type="SAM" id="MobiDB-lite"/>
    </source>
</evidence>
<keyword evidence="3" id="KW-1185">Reference proteome</keyword>
<reference evidence="2" key="1">
    <citation type="submission" date="2023-03" db="EMBL/GenBank/DDBJ databases">
        <title>Chromosome-level genomes of two armyworms, Mythimna separata and Mythimna loreyi, provide insights into the biosynthesis and reception of sex pheromones.</title>
        <authorList>
            <person name="Zhao H."/>
        </authorList>
    </citation>
    <scope>NUCLEOTIDE SEQUENCE</scope>
    <source>
        <strain evidence="2">BeijingLab</strain>
        <tissue evidence="2">Pupa</tissue>
    </source>
</reference>
<dbReference type="Gene3D" id="2.20.110.10">
    <property type="entry name" value="Histone H3 K4-specific methyltransferase SET7/9 N-terminal domain"/>
    <property type="match status" value="1"/>
</dbReference>
<protein>
    <submittedName>
        <fullName evidence="2">Uncharacterized protein</fullName>
    </submittedName>
</protein>
<name>A0AAD8DPS2_MYTSE</name>
<dbReference type="PANTHER" id="PTHR46917">
    <property type="entry name" value="MORN REPEAT-CONTAINING PROTEIN 2"/>
    <property type="match status" value="1"/>
</dbReference>
<sequence length="246" mass="27317">MAATAKTPKNVNSPKSGTTMTETEIPEEKKAAVKEIPFVHDEGFFQHDTGDTYEGEFEAKKKDLTVKMQGYGVYTTAEGDSYKGHWDADKLVATDVTVISFNDGSKYEGLVKDWTYSGHGNYTYPDGSVLAGEFVENCPVGYLVMTDPNGHIWLGKAEQGYGWFEPVNHFYEMLEPTQTKIKRIQKNISDVDEVDASHHAEISPSVESPHQRTVHIKESPTIVQPVLPAKSPTNAKASHSPKPKRK</sequence>
<proteinExistence type="predicted"/>
<feature type="region of interest" description="Disordered" evidence="1">
    <location>
        <begin position="1"/>
        <end position="28"/>
    </location>
</feature>
<feature type="region of interest" description="Disordered" evidence="1">
    <location>
        <begin position="192"/>
        <end position="246"/>
    </location>
</feature>
<comment type="caution">
    <text evidence="2">The sequence shown here is derived from an EMBL/GenBank/DDBJ whole genome shotgun (WGS) entry which is preliminary data.</text>
</comment>
<dbReference type="EMBL" id="JARGEI010000021">
    <property type="protein sequence ID" value="KAJ8712387.1"/>
    <property type="molecule type" value="Genomic_DNA"/>
</dbReference>
<gene>
    <name evidence="2" type="ORF">PYW07_005229</name>
</gene>
<dbReference type="AlphaFoldDB" id="A0AAD8DPS2"/>